<proteinExistence type="predicted"/>
<comment type="catalytic activity">
    <reaction evidence="8">
        <text>alpha-D-glucosamine 1-phosphate + acetyl-CoA = N-acetyl-alpha-D-glucosamine 1-phosphate + CoA + H(+)</text>
        <dbReference type="Rhea" id="RHEA:13725"/>
        <dbReference type="ChEBI" id="CHEBI:15378"/>
        <dbReference type="ChEBI" id="CHEBI:57287"/>
        <dbReference type="ChEBI" id="CHEBI:57288"/>
        <dbReference type="ChEBI" id="CHEBI:57776"/>
        <dbReference type="ChEBI" id="CHEBI:58516"/>
        <dbReference type="EC" id="2.3.1.157"/>
    </reaction>
</comment>
<dbReference type="PANTHER" id="PTHR43584:SF8">
    <property type="entry name" value="N-ACETYLMURAMATE ALPHA-1-PHOSPHATE URIDYLYLTRANSFERASE"/>
    <property type="match status" value="1"/>
</dbReference>
<organism evidence="12 13">
    <name type="scientific">Candidatus Chisholmbacteria bacterium RIFCSPHIGHO2_01_FULL_52_32</name>
    <dbReference type="NCBI Taxonomy" id="1797591"/>
    <lineage>
        <taxon>Bacteria</taxon>
        <taxon>Candidatus Chisholmiibacteriota</taxon>
    </lineage>
</organism>
<dbReference type="PROSITE" id="PS00101">
    <property type="entry name" value="HEXAPEP_TRANSFERASES"/>
    <property type="match status" value="1"/>
</dbReference>
<feature type="domain" description="Nucleotidyl transferase" evidence="10">
    <location>
        <begin position="6"/>
        <end position="196"/>
    </location>
</feature>
<keyword evidence="6" id="KW-0511">Multifunctional enzyme</keyword>
<evidence type="ECO:0000256" key="3">
    <source>
        <dbReference type="ARBA" id="ARBA00022679"/>
    </source>
</evidence>
<keyword evidence="4" id="KW-0548">Nucleotidyltransferase</keyword>
<keyword evidence="7" id="KW-0012">Acyltransferase</keyword>
<evidence type="ECO:0000313" key="13">
    <source>
        <dbReference type="Proteomes" id="UP000179233"/>
    </source>
</evidence>
<sequence>MNKPVAIVLAGGVGKRFWPIETDKSLLPFLGRPLIEHTIQSLNHEKIERILVVANEANKKDIGRIKPRSGRITIVVQEKPMGMADALRTAKKEIGGKAILVINGADRVDQSLYHDVLTKSEMGSERVIIPGREHGQHFQGGYLRVRNERVLEIVEKPEAGSEPSTLVNLVVHYFRNADDLLTEIEKVKSETDDVYEHAVSRLLENGGAGLVRYEGPFGFVKYPWDILEMARLFLSSLKEKRVSKKAVIHPKATIEGPVVIGDNVSVLEQAVIKGPAYIGNSSSIGTNCLVLESIIGENTVVGFSSEITRSYIGDGCWLHQNYIGDTILEGENYFGAGAVTANFRFDAGAIASKVASENVNTGRKKLGAIVGRGARVGVNASLMPGIKIGGKALVGPGVTVYRDVPREAKLFERQERPQP</sequence>
<feature type="domain" description="Mannose-1-phosphate guanyltransferase C-terminal" evidence="11">
    <location>
        <begin position="242"/>
        <end position="315"/>
    </location>
</feature>
<evidence type="ECO:0000256" key="2">
    <source>
        <dbReference type="ARBA" id="ARBA00005208"/>
    </source>
</evidence>
<dbReference type="InterPro" id="IPR018357">
    <property type="entry name" value="Hexapep_transf_CS"/>
</dbReference>
<keyword evidence="3" id="KW-0808">Transferase</keyword>
<dbReference type="Proteomes" id="UP000179233">
    <property type="component" value="Unassembled WGS sequence"/>
</dbReference>
<dbReference type="EMBL" id="MHCJ01000003">
    <property type="protein sequence ID" value="OGY18450.1"/>
    <property type="molecule type" value="Genomic_DNA"/>
</dbReference>
<dbReference type="AlphaFoldDB" id="A0A1G1VSW4"/>
<reference evidence="12 13" key="1">
    <citation type="journal article" date="2016" name="Nat. Commun.">
        <title>Thousands of microbial genomes shed light on interconnected biogeochemical processes in an aquifer system.</title>
        <authorList>
            <person name="Anantharaman K."/>
            <person name="Brown C.T."/>
            <person name="Hug L.A."/>
            <person name="Sharon I."/>
            <person name="Castelle C.J."/>
            <person name="Probst A.J."/>
            <person name="Thomas B.C."/>
            <person name="Singh A."/>
            <person name="Wilkins M.J."/>
            <person name="Karaoz U."/>
            <person name="Brodie E.L."/>
            <person name="Williams K.H."/>
            <person name="Hubbard S.S."/>
            <person name="Banfield J.F."/>
        </authorList>
    </citation>
    <scope>NUCLEOTIDE SEQUENCE [LARGE SCALE GENOMIC DNA]</scope>
</reference>
<dbReference type="Gene3D" id="2.160.10.10">
    <property type="entry name" value="Hexapeptide repeat proteins"/>
    <property type="match status" value="1"/>
</dbReference>
<name>A0A1G1VSW4_9BACT</name>
<dbReference type="SUPFAM" id="SSF51161">
    <property type="entry name" value="Trimeric LpxA-like enzymes"/>
    <property type="match status" value="1"/>
</dbReference>
<dbReference type="Pfam" id="PF00483">
    <property type="entry name" value="NTP_transferase"/>
    <property type="match status" value="1"/>
</dbReference>
<dbReference type="InterPro" id="IPR011004">
    <property type="entry name" value="Trimer_LpxA-like_sf"/>
</dbReference>
<dbReference type="InterPro" id="IPR029044">
    <property type="entry name" value="Nucleotide-diphossugar_trans"/>
</dbReference>
<dbReference type="GO" id="GO:0019134">
    <property type="term" value="F:glucosamine-1-phosphate N-acetyltransferase activity"/>
    <property type="evidence" value="ECO:0007669"/>
    <property type="project" value="UniProtKB-EC"/>
</dbReference>
<dbReference type="Pfam" id="PF25087">
    <property type="entry name" value="GMPPB_C"/>
    <property type="match status" value="1"/>
</dbReference>
<evidence type="ECO:0000313" key="12">
    <source>
        <dbReference type="EMBL" id="OGY18450.1"/>
    </source>
</evidence>
<comment type="pathway">
    <text evidence="1">Nucleotide-sugar biosynthesis; UDP-N-acetyl-alpha-D-glucosamine biosynthesis; N-acetyl-alpha-D-glucosamine 1-phosphate from alpha-D-glucosamine 6-phosphate (route II): step 2/2.</text>
</comment>
<dbReference type="PANTHER" id="PTHR43584">
    <property type="entry name" value="NUCLEOTIDYL TRANSFERASE"/>
    <property type="match status" value="1"/>
</dbReference>
<evidence type="ECO:0000256" key="4">
    <source>
        <dbReference type="ARBA" id="ARBA00022695"/>
    </source>
</evidence>
<accession>A0A1G1VSW4</accession>
<dbReference type="InterPro" id="IPR005835">
    <property type="entry name" value="NTP_transferase_dom"/>
</dbReference>
<evidence type="ECO:0000256" key="5">
    <source>
        <dbReference type="ARBA" id="ARBA00022737"/>
    </source>
</evidence>
<evidence type="ECO:0000256" key="7">
    <source>
        <dbReference type="ARBA" id="ARBA00023315"/>
    </source>
</evidence>
<evidence type="ECO:0000256" key="9">
    <source>
        <dbReference type="ARBA" id="ARBA00048493"/>
    </source>
</evidence>
<gene>
    <name evidence="12" type="ORF">A2786_03045</name>
</gene>
<evidence type="ECO:0000256" key="1">
    <source>
        <dbReference type="ARBA" id="ARBA00005166"/>
    </source>
</evidence>
<dbReference type="InterPro" id="IPR050065">
    <property type="entry name" value="GlmU-like"/>
</dbReference>
<dbReference type="SUPFAM" id="SSF53448">
    <property type="entry name" value="Nucleotide-diphospho-sugar transferases"/>
    <property type="match status" value="1"/>
</dbReference>
<evidence type="ECO:0000256" key="8">
    <source>
        <dbReference type="ARBA" id="ARBA00048247"/>
    </source>
</evidence>
<keyword evidence="5" id="KW-0677">Repeat</keyword>
<dbReference type="Gene3D" id="3.90.550.10">
    <property type="entry name" value="Spore Coat Polysaccharide Biosynthesis Protein SpsA, Chain A"/>
    <property type="match status" value="1"/>
</dbReference>
<comment type="catalytic activity">
    <reaction evidence="9">
        <text>N-acetyl-alpha-D-glucosamine 1-phosphate + UTP + H(+) = UDP-N-acetyl-alpha-D-glucosamine + diphosphate</text>
        <dbReference type="Rhea" id="RHEA:13509"/>
        <dbReference type="ChEBI" id="CHEBI:15378"/>
        <dbReference type="ChEBI" id="CHEBI:33019"/>
        <dbReference type="ChEBI" id="CHEBI:46398"/>
        <dbReference type="ChEBI" id="CHEBI:57705"/>
        <dbReference type="ChEBI" id="CHEBI:57776"/>
        <dbReference type="EC" id="2.7.7.23"/>
    </reaction>
</comment>
<protein>
    <submittedName>
        <fullName evidence="12">Uncharacterized protein</fullName>
    </submittedName>
</protein>
<evidence type="ECO:0000259" key="11">
    <source>
        <dbReference type="Pfam" id="PF25087"/>
    </source>
</evidence>
<comment type="pathway">
    <text evidence="2">Nucleotide-sugar biosynthesis; UDP-N-acetyl-alpha-D-glucosamine biosynthesis; UDP-N-acetyl-alpha-D-glucosamine from N-acetyl-alpha-D-glucosamine 1-phosphate: step 1/1.</text>
</comment>
<dbReference type="GO" id="GO:0003977">
    <property type="term" value="F:UDP-N-acetylglucosamine diphosphorylase activity"/>
    <property type="evidence" value="ECO:0007669"/>
    <property type="project" value="UniProtKB-EC"/>
</dbReference>
<evidence type="ECO:0000259" key="10">
    <source>
        <dbReference type="Pfam" id="PF00483"/>
    </source>
</evidence>
<evidence type="ECO:0000256" key="6">
    <source>
        <dbReference type="ARBA" id="ARBA00023268"/>
    </source>
</evidence>
<comment type="caution">
    <text evidence="12">The sequence shown here is derived from an EMBL/GenBank/DDBJ whole genome shotgun (WGS) entry which is preliminary data.</text>
</comment>
<dbReference type="InterPro" id="IPR056729">
    <property type="entry name" value="GMPPB_C"/>
</dbReference>